<evidence type="ECO:0000259" key="1">
    <source>
        <dbReference type="Pfam" id="PF25056"/>
    </source>
</evidence>
<evidence type="ECO:0000313" key="3">
    <source>
        <dbReference type="Proteomes" id="UP001221366"/>
    </source>
</evidence>
<reference evidence="2 3" key="1">
    <citation type="submission" date="2023-03" db="EMBL/GenBank/DDBJ databases">
        <title>Muricauda XX sp. nov. and Muricauda XXX sp. nov., two novel species isolated from Okinawa Trough.</title>
        <authorList>
            <person name="Cao W."/>
            <person name="Deng X."/>
        </authorList>
    </citation>
    <scope>NUCLEOTIDE SEQUENCE [LARGE SCALE GENOMIC DNA]</scope>
    <source>
        <strain evidence="2 3">334s03</strain>
    </source>
</reference>
<organism evidence="2 3">
    <name type="scientific">Flagellimonas yonaguniensis</name>
    <dbReference type="NCBI Taxonomy" id="3031325"/>
    <lineage>
        <taxon>Bacteria</taxon>
        <taxon>Pseudomonadati</taxon>
        <taxon>Bacteroidota</taxon>
        <taxon>Flavobacteriia</taxon>
        <taxon>Flavobacteriales</taxon>
        <taxon>Flavobacteriaceae</taxon>
        <taxon>Flagellimonas</taxon>
    </lineage>
</organism>
<protein>
    <recommendedName>
        <fullName evidence="1">DUF7793 domain-containing protein</fullName>
    </recommendedName>
</protein>
<dbReference type="Gene3D" id="3.40.970.30">
    <property type="entry name" value="yp_829618.1 like domains"/>
    <property type="match status" value="1"/>
</dbReference>
<comment type="caution">
    <text evidence="2">The sequence shown here is derived from an EMBL/GenBank/DDBJ whole genome shotgun (WGS) entry which is preliminary data.</text>
</comment>
<proteinExistence type="predicted"/>
<keyword evidence="3" id="KW-1185">Reference proteome</keyword>
<evidence type="ECO:0000313" key="2">
    <source>
        <dbReference type="EMBL" id="MDF0716070.1"/>
    </source>
</evidence>
<dbReference type="RefSeq" id="WP_275615309.1">
    <property type="nucleotide sequence ID" value="NZ_JARFVB010000003.1"/>
</dbReference>
<sequence>MKETHENTYAIYLLTEDLLHIIYKKVPCINLKAAQLIVKDRMELQEGKAMPVLCDIREVRNIDKAARDYLALEGSLWVEKLAFLIDPPVTDMISSIYLDTHAQKVPTRPFTKKAEALAYLGIKETDDNGPIK</sequence>
<dbReference type="InterPro" id="IPR056695">
    <property type="entry name" value="DUF7793"/>
</dbReference>
<accession>A0ABT5XY12</accession>
<dbReference type="Proteomes" id="UP001221366">
    <property type="component" value="Unassembled WGS sequence"/>
</dbReference>
<feature type="domain" description="DUF7793" evidence="1">
    <location>
        <begin position="13"/>
        <end position="120"/>
    </location>
</feature>
<dbReference type="EMBL" id="JARFVB010000003">
    <property type="protein sequence ID" value="MDF0716070.1"/>
    <property type="molecule type" value="Genomic_DNA"/>
</dbReference>
<gene>
    <name evidence="2" type="ORF">PY092_07935</name>
</gene>
<dbReference type="Pfam" id="PF25056">
    <property type="entry name" value="DUF7793"/>
    <property type="match status" value="1"/>
</dbReference>
<name>A0ABT5XY12_9FLAO</name>